<keyword evidence="1" id="KW-0732">Signal</keyword>
<proteinExistence type="predicted"/>
<dbReference type="EMBL" id="CP049109">
    <property type="protein sequence ID" value="QIG78942.1"/>
    <property type="molecule type" value="Genomic_DNA"/>
</dbReference>
<sequence length="161" mass="17543">MVFQSFALALLSFSQLAVQDLWAPVPAGWVADGEKTDALGRTRTLTIEGAPHDELRSEIKEMHLPSIGLFLTPEDMIDAAEERLQKDCAKPTRTMLADGGEDGPLIAKITCRDIAGTGIPLFLYLSVERESGALHSLQVIYMHVPDAAEDAFARTYLGVSE</sequence>
<evidence type="ECO:0000313" key="3">
    <source>
        <dbReference type="Proteomes" id="UP000501568"/>
    </source>
</evidence>
<evidence type="ECO:0000313" key="2">
    <source>
        <dbReference type="EMBL" id="QIG78942.1"/>
    </source>
</evidence>
<organism evidence="2 3">
    <name type="scientific">Stakelama tenebrarum</name>
    <dbReference type="NCBI Taxonomy" id="2711215"/>
    <lineage>
        <taxon>Bacteria</taxon>
        <taxon>Pseudomonadati</taxon>
        <taxon>Pseudomonadota</taxon>
        <taxon>Alphaproteobacteria</taxon>
        <taxon>Sphingomonadales</taxon>
        <taxon>Sphingomonadaceae</taxon>
        <taxon>Stakelama</taxon>
    </lineage>
</organism>
<dbReference type="RefSeq" id="WP_165325942.1">
    <property type="nucleotide sequence ID" value="NZ_CP049109.1"/>
</dbReference>
<dbReference type="AlphaFoldDB" id="A0A6G6Y1Z1"/>
<dbReference type="Proteomes" id="UP000501568">
    <property type="component" value="Chromosome"/>
</dbReference>
<feature type="signal peptide" evidence="1">
    <location>
        <begin position="1"/>
        <end position="17"/>
    </location>
</feature>
<gene>
    <name evidence="2" type="ORF">G5C33_03505</name>
</gene>
<accession>A0A6G6Y1Z1</accession>
<dbReference type="KEGG" id="spzr:G5C33_03505"/>
<keyword evidence="3" id="KW-1185">Reference proteome</keyword>
<protein>
    <recommendedName>
        <fullName evidence="4">DUF1795 domain-containing protein</fullName>
    </recommendedName>
</protein>
<reference evidence="2 3" key="1">
    <citation type="submission" date="2020-02" db="EMBL/GenBank/DDBJ databases">
        <authorList>
            <person name="Zheng R.K."/>
            <person name="Sun C.M."/>
        </authorList>
    </citation>
    <scope>NUCLEOTIDE SEQUENCE [LARGE SCALE GENOMIC DNA]</scope>
    <source>
        <strain evidence="3">zrk23</strain>
    </source>
</reference>
<evidence type="ECO:0000256" key="1">
    <source>
        <dbReference type="SAM" id="SignalP"/>
    </source>
</evidence>
<name>A0A6G6Y1Z1_9SPHN</name>
<feature type="chain" id="PRO_5026084717" description="DUF1795 domain-containing protein" evidence="1">
    <location>
        <begin position="18"/>
        <end position="161"/>
    </location>
</feature>
<evidence type="ECO:0008006" key="4">
    <source>
        <dbReference type="Google" id="ProtNLM"/>
    </source>
</evidence>